<gene>
    <name evidence="1" type="ORF">M9Y10_015837</name>
</gene>
<evidence type="ECO:0000313" key="1">
    <source>
        <dbReference type="EMBL" id="KAK8857432.1"/>
    </source>
</evidence>
<comment type="caution">
    <text evidence="1">The sequence shown here is derived from an EMBL/GenBank/DDBJ whole genome shotgun (WGS) entry which is preliminary data.</text>
</comment>
<protein>
    <recommendedName>
        <fullName evidence="3">Integrase catalytic domain-containing protein</fullName>
    </recommendedName>
</protein>
<reference evidence="1 2" key="1">
    <citation type="submission" date="2024-04" db="EMBL/GenBank/DDBJ databases">
        <title>Tritrichomonas musculus Genome.</title>
        <authorList>
            <person name="Alves-Ferreira E."/>
            <person name="Grigg M."/>
            <person name="Lorenzi H."/>
            <person name="Galac M."/>
        </authorList>
    </citation>
    <scope>NUCLEOTIDE SEQUENCE [LARGE SCALE GENOMIC DNA]</scope>
    <source>
        <strain evidence="1 2">EAF2021</strain>
    </source>
</reference>
<dbReference type="InterPro" id="IPR036397">
    <property type="entry name" value="RNaseH_sf"/>
</dbReference>
<dbReference type="Proteomes" id="UP001470230">
    <property type="component" value="Unassembled WGS sequence"/>
</dbReference>
<dbReference type="Gene3D" id="3.30.420.10">
    <property type="entry name" value="Ribonuclease H-like superfamily/Ribonuclease H"/>
    <property type="match status" value="1"/>
</dbReference>
<organism evidence="1 2">
    <name type="scientific">Tritrichomonas musculus</name>
    <dbReference type="NCBI Taxonomy" id="1915356"/>
    <lineage>
        <taxon>Eukaryota</taxon>
        <taxon>Metamonada</taxon>
        <taxon>Parabasalia</taxon>
        <taxon>Tritrichomonadida</taxon>
        <taxon>Tritrichomonadidae</taxon>
        <taxon>Tritrichomonas</taxon>
    </lineage>
</organism>
<accession>A0ABR2I6G6</accession>
<evidence type="ECO:0000313" key="2">
    <source>
        <dbReference type="Proteomes" id="UP001470230"/>
    </source>
</evidence>
<dbReference type="EMBL" id="JAPFFF010000020">
    <property type="protein sequence ID" value="KAK8857432.1"/>
    <property type="molecule type" value="Genomic_DNA"/>
</dbReference>
<keyword evidence="2" id="KW-1185">Reference proteome</keyword>
<proteinExistence type="predicted"/>
<name>A0ABR2I6G6_9EUKA</name>
<sequence length="566" mass="66915">MSYELYNNAKDIILYTAWKIREFYNIADFERNAKYYINDYCRYYLKIDVRDNDINNFYAIHNKEIIHIVRNRKQLYKQYREYDVERDEFVETDDELDKIVSKITSYRELINDATKELMEKVFKNKHKLSLTQVRKLEAFNRIQDNDIINIYNKYSKEWEATKLPSASDEQHPEKLVVSDEIHKETFNSKLKKYVIEHMNDNLLTFEDFKRLIRGWNRGRKSLNECYENYKNLYFKQPGTTIQYAETKDTGLIGYKSPDKIEVLKRVFPKKQVVNNTVKASFNLKSNIKRYQLHKCASRNTWIIDLMYCDKLCYLVAINVNTKYLYVELMNDKIDINKFSKKDIKSTFTYLRTLDRMINKGMNVKHLIGDGEMAFNSREARDAYYNSKGIDFKPVPRQIMGVYPEFMQKERNAAKTDPLHGSLGIIDRVIRTIRDIAYNMKIGIITPNIMSDIVKQYNNSPHKGLSKWAGFSVSPKMVNDDPDLENYIVRKINQENYNVMNKPGFKINVGTNVKVYNEKDTMNKRRAIIQPGSFTVNGFKNGLYEVEGNVNGKNKTQMVPRYKLGFI</sequence>
<evidence type="ECO:0008006" key="3">
    <source>
        <dbReference type="Google" id="ProtNLM"/>
    </source>
</evidence>